<gene>
    <name evidence="4" type="primary">dacB</name>
    <name evidence="4" type="ORF">ACETWP_16575</name>
</gene>
<dbReference type="EC" id="3.4.16.4" evidence="4"/>
<comment type="caution">
    <text evidence="4">The sequence shown here is derived from an EMBL/GenBank/DDBJ whole genome shotgun (WGS) entry which is preliminary data.</text>
</comment>
<dbReference type="PANTHER" id="PTHR30023:SF0">
    <property type="entry name" value="PENICILLIN-SENSITIVE CARBOXYPEPTIDASE A"/>
    <property type="match status" value="1"/>
</dbReference>
<keyword evidence="2 4" id="KW-0378">Hydrolase</keyword>
<evidence type="ECO:0000256" key="3">
    <source>
        <dbReference type="SAM" id="MobiDB-lite"/>
    </source>
</evidence>
<comment type="similarity">
    <text evidence="1">Belongs to the peptidase S13 family.</text>
</comment>
<evidence type="ECO:0000313" key="4">
    <source>
        <dbReference type="EMBL" id="MFB0836206.1"/>
    </source>
</evidence>
<dbReference type="Proteomes" id="UP001575652">
    <property type="component" value="Unassembled WGS sequence"/>
</dbReference>
<dbReference type="InterPro" id="IPR012338">
    <property type="entry name" value="Beta-lactam/transpept-like"/>
</dbReference>
<dbReference type="Pfam" id="PF02113">
    <property type="entry name" value="Peptidase_S13"/>
    <property type="match status" value="2"/>
</dbReference>
<keyword evidence="5" id="KW-1185">Reference proteome</keyword>
<dbReference type="Gene3D" id="3.40.710.10">
    <property type="entry name" value="DD-peptidase/beta-lactamase superfamily"/>
    <property type="match status" value="2"/>
</dbReference>
<dbReference type="RefSeq" id="WP_373973380.1">
    <property type="nucleotide sequence ID" value="NZ_JBHDLJ010000019.1"/>
</dbReference>
<keyword evidence="4" id="KW-0645">Protease</keyword>
<name>A0ABV4URA5_9MICC</name>
<protein>
    <submittedName>
        <fullName evidence="4">D-alanyl-D-alanine carboxypeptidase/D-alanyl-D-alanine-endopeptidase</fullName>
        <ecNumber evidence="4">3.4.16.4</ecNumber>
    </submittedName>
</protein>
<evidence type="ECO:0000313" key="5">
    <source>
        <dbReference type="Proteomes" id="UP001575652"/>
    </source>
</evidence>
<feature type="region of interest" description="Disordered" evidence="3">
    <location>
        <begin position="37"/>
        <end position="71"/>
    </location>
</feature>
<proteinExistence type="inferred from homology"/>
<dbReference type="PANTHER" id="PTHR30023">
    <property type="entry name" value="D-ALANYL-D-ALANINE CARBOXYPEPTIDASE"/>
    <property type="match status" value="1"/>
</dbReference>
<dbReference type="EMBL" id="JBHDLJ010000019">
    <property type="protein sequence ID" value="MFB0836206.1"/>
    <property type="molecule type" value="Genomic_DNA"/>
</dbReference>
<accession>A0ABV4URA5</accession>
<dbReference type="GO" id="GO:0009002">
    <property type="term" value="F:serine-type D-Ala-D-Ala carboxypeptidase activity"/>
    <property type="evidence" value="ECO:0007669"/>
    <property type="project" value="UniProtKB-EC"/>
</dbReference>
<dbReference type="InterPro" id="IPR000667">
    <property type="entry name" value="Peptidase_S13"/>
</dbReference>
<evidence type="ECO:0000256" key="1">
    <source>
        <dbReference type="ARBA" id="ARBA00006096"/>
    </source>
</evidence>
<dbReference type="SUPFAM" id="SSF56601">
    <property type="entry name" value="beta-lactamase/transpeptidase-like"/>
    <property type="match status" value="1"/>
</dbReference>
<sequence length="491" mass="48965">MNRWMRALTSTLLVLVLAGLLGLAALQAVPGLPDAFRPAPPAAPSPTHDAGSEPALRPASATALPPLPGDAARPEAAALRRALDKAFDGRGGVFHASVVDVSTGDPLYDRDASAPAVPASSLKVATAAAALSVLGADSTLRTAVVRASEDSVVLVGGGDVLLGAGRSGESVVGRAGLRTLAASTAAALLEDADGAAPPADGEKRRALRVLLDDSLFTGAALSPVWDESLVATSNIAAVQPVALYGARKDSAPGSPRVGDPALTAARTFRTLLAAELAERQGGAGGPAGGLRVARGVERGPAGEGAPELASVESAPVRDQLRHMSEASDNYVAEAMGRLVALGVGKPASFGGAAEAVKEAVARMGVDTSGMALADASGLARASRISPAQLAGVLRAAATSPDADLRELTYLLPIAGATGTLESRLDGDATRGLVRAKTGTLAGVATLTGSVVTADGRLLAFSFFAHDVPGSLKPARAALDRAATVLAGCGCR</sequence>
<dbReference type="PRINTS" id="PR00922">
    <property type="entry name" value="DADACBPTASE3"/>
</dbReference>
<keyword evidence="4" id="KW-0121">Carboxypeptidase</keyword>
<dbReference type="NCBIfam" id="TIGR00666">
    <property type="entry name" value="PBP4"/>
    <property type="match status" value="1"/>
</dbReference>
<evidence type="ECO:0000256" key="2">
    <source>
        <dbReference type="ARBA" id="ARBA00022801"/>
    </source>
</evidence>
<reference evidence="4 5" key="1">
    <citation type="submission" date="2024-09" db="EMBL/GenBank/DDBJ databases">
        <authorList>
            <person name="Salinas-Garcia M.A."/>
            <person name="Prieme A."/>
        </authorList>
    </citation>
    <scope>NUCLEOTIDE SEQUENCE [LARGE SCALE GENOMIC DNA]</scope>
    <source>
        <strain evidence="4 5">DSM 21081</strain>
    </source>
</reference>
<organism evidence="4 5">
    <name type="scientific">Arthrobacter halodurans</name>
    <dbReference type="NCBI Taxonomy" id="516699"/>
    <lineage>
        <taxon>Bacteria</taxon>
        <taxon>Bacillati</taxon>
        <taxon>Actinomycetota</taxon>
        <taxon>Actinomycetes</taxon>
        <taxon>Micrococcales</taxon>
        <taxon>Micrococcaceae</taxon>
        <taxon>Arthrobacter</taxon>
    </lineage>
</organism>